<feature type="domain" description="Phosphoesterase HXTX" evidence="3">
    <location>
        <begin position="96"/>
        <end position="169"/>
    </location>
</feature>
<gene>
    <name evidence="4" type="primary">thpR</name>
    <name evidence="4" type="ORF">E6H04_04035</name>
</gene>
<dbReference type="InterPro" id="IPR014051">
    <property type="entry name" value="Phosphoesterase_HXTX"/>
</dbReference>
<reference evidence="4 5" key="1">
    <citation type="journal article" date="2019" name="Nat. Microbiol.">
        <title>Mediterranean grassland soil C-N compound turnover is dependent on rainfall and depth, and is mediated by genomically divergent microorganisms.</title>
        <authorList>
            <person name="Diamond S."/>
            <person name="Andeer P.F."/>
            <person name="Li Z."/>
            <person name="Crits-Christoph A."/>
            <person name="Burstein D."/>
            <person name="Anantharaman K."/>
            <person name="Lane K.R."/>
            <person name="Thomas B.C."/>
            <person name="Pan C."/>
            <person name="Northen T.R."/>
            <person name="Banfield J.F."/>
        </authorList>
    </citation>
    <scope>NUCLEOTIDE SEQUENCE [LARGE SCALE GENOMIC DNA]</scope>
    <source>
        <strain evidence="4">NP_7</strain>
    </source>
</reference>
<name>A0A537JHM8_9BACT</name>
<feature type="active site" description="Proton donor" evidence="2">
    <location>
        <position position="40"/>
    </location>
</feature>
<feature type="short sequence motif" description="HXTX 1" evidence="2">
    <location>
        <begin position="40"/>
        <end position="43"/>
    </location>
</feature>
<evidence type="ECO:0000313" key="4">
    <source>
        <dbReference type="EMBL" id="TMI82832.1"/>
    </source>
</evidence>
<dbReference type="SUPFAM" id="SSF55144">
    <property type="entry name" value="LigT-like"/>
    <property type="match status" value="1"/>
</dbReference>
<dbReference type="Pfam" id="PF02834">
    <property type="entry name" value="LigT_PEase"/>
    <property type="match status" value="2"/>
</dbReference>
<feature type="active site" description="Proton acceptor" evidence="2">
    <location>
        <position position="127"/>
    </location>
</feature>
<dbReference type="EMBL" id="VBAO01000106">
    <property type="protein sequence ID" value="TMI82832.1"/>
    <property type="molecule type" value="Genomic_DNA"/>
</dbReference>
<organism evidence="4 5">
    <name type="scientific">Candidatus Segetimicrobium genomatis</name>
    <dbReference type="NCBI Taxonomy" id="2569760"/>
    <lineage>
        <taxon>Bacteria</taxon>
        <taxon>Bacillati</taxon>
        <taxon>Candidatus Sysuimicrobiota</taxon>
        <taxon>Candidatus Sysuimicrobiia</taxon>
        <taxon>Candidatus Sysuimicrobiales</taxon>
        <taxon>Candidatus Segetimicrobiaceae</taxon>
        <taxon>Candidatus Segetimicrobium</taxon>
    </lineage>
</organism>
<evidence type="ECO:0000313" key="5">
    <source>
        <dbReference type="Proteomes" id="UP000320048"/>
    </source>
</evidence>
<evidence type="ECO:0000256" key="1">
    <source>
        <dbReference type="ARBA" id="ARBA00022801"/>
    </source>
</evidence>
<feature type="domain" description="Phosphoesterase HXTX" evidence="3">
    <location>
        <begin position="9"/>
        <end position="91"/>
    </location>
</feature>
<protein>
    <recommendedName>
        <fullName evidence="2">RNA 2',3'-cyclic phosphodiesterase</fullName>
        <shortName evidence="2">RNA 2',3'-CPDase</shortName>
        <ecNumber evidence="2">3.1.4.58</ecNumber>
    </recommendedName>
</protein>
<accession>A0A537JHM8</accession>
<evidence type="ECO:0000259" key="3">
    <source>
        <dbReference type="Pfam" id="PF02834"/>
    </source>
</evidence>
<dbReference type="Gene3D" id="3.90.1140.10">
    <property type="entry name" value="Cyclic phosphodiesterase"/>
    <property type="match status" value="1"/>
</dbReference>
<dbReference type="NCBIfam" id="TIGR02258">
    <property type="entry name" value="2_5_ligase"/>
    <property type="match status" value="1"/>
</dbReference>
<comment type="function">
    <text evidence="2">Hydrolyzes RNA 2',3'-cyclic phosphodiester to an RNA 2'-phosphomonoester.</text>
</comment>
<comment type="caution">
    <text evidence="4">The sequence shown here is derived from an EMBL/GenBank/DDBJ whole genome shotgun (WGS) entry which is preliminary data.</text>
</comment>
<dbReference type="InterPro" id="IPR004175">
    <property type="entry name" value="RNA_CPDase"/>
</dbReference>
<dbReference type="HAMAP" id="MF_01940">
    <property type="entry name" value="RNA_CPDase"/>
    <property type="match status" value="1"/>
</dbReference>
<keyword evidence="1 2" id="KW-0378">Hydrolase</keyword>
<dbReference type="Proteomes" id="UP000320048">
    <property type="component" value="Unassembled WGS sequence"/>
</dbReference>
<dbReference type="EC" id="3.1.4.58" evidence="2"/>
<dbReference type="PANTHER" id="PTHR35561">
    <property type="entry name" value="RNA 2',3'-CYCLIC PHOSPHODIESTERASE"/>
    <property type="match status" value="1"/>
</dbReference>
<comment type="catalytic activity">
    <reaction evidence="2">
        <text>a 3'-end 2',3'-cyclophospho-ribonucleotide-RNA + H2O = a 3'-end 2'-phospho-ribonucleotide-RNA + H(+)</text>
        <dbReference type="Rhea" id="RHEA:11828"/>
        <dbReference type="Rhea" id="RHEA-COMP:10464"/>
        <dbReference type="Rhea" id="RHEA-COMP:17353"/>
        <dbReference type="ChEBI" id="CHEBI:15377"/>
        <dbReference type="ChEBI" id="CHEBI:15378"/>
        <dbReference type="ChEBI" id="CHEBI:83064"/>
        <dbReference type="ChEBI" id="CHEBI:173113"/>
        <dbReference type="EC" id="3.1.4.58"/>
    </reaction>
</comment>
<comment type="similarity">
    <text evidence="2">Belongs to the 2H phosphoesterase superfamily. ThpR family.</text>
</comment>
<sequence length="188" mass="19996">MRVFVAVALAPALREAIGGVRSRLNSAGSALRWVPPDNLHFTLKFLGEIAEARVAGIADAAREVAGRTGRFEITLAGLGAFPSPRRPQVVWVGVGDGADRLVALAGDLDTALYRLKFPREHRPFQPHLTVARVRRAGPVPDLSGPLDGLAGLVLGSQPVDALLVMESTLNPAGATYRPVDTVRLREVA</sequence>
<evidence type="ECO:0000256" key="2">
    <source>
        <dbReference type="HAMAP-Rule" id="MF_01940"/>
    </source>
</evidence>
<dbReference type="AlphaFoldDB" id="A0A537JHM8"/>
<dbReference type="GO" id="GO:0008664">
    <property type="term" value="F:RNA 2',3'-cyclic 3'-phosphodiesterase activity"/>
    <property type="evidence" value="ECO:0007669"/>
    <property type="project" value="UniProtKB-EC"/>
</dbReference>
<dbReference type="InterPro" id="IPR009097">
    <property type="entry name" value="Cyclic_Pdiesterase"/>
</dbReference>
<dbReference type="GO" id="GO:0004113">
    <property type="term" value="F:2',3'-cyclic-nucleotide 3'-phosphodiesterase activity"/>
    <property type="evidence" value="ECO:0007669"/>
    <property type="project" value="InterPro"/>
</dbReference>
<dbReference type="PANTHER" id="PTHR35561:SF1">
    <property type="entry name" value="RNA 2',3'-CYCLIC PHOSPHODIESTERASE"/>
    <property type="match status" value="1"/>
</dbReference>
<feature type="short sequence motif" description="HXTX 2" evidence="2">
    <location>
        <begin position="127"/>
        <end position="130"/>
    </location>
</feature>
<proteinExistence type="inferred from homology"/>